<reference evidence="5" key="1">
    <citation type="submission" date="2016-10" db="EMBL/GenBank/DDBJ databases">
        <authorList>
            <person name="Varghese N."/>
            <person name="Submissions S."/>
        </authorList>
    </citation>
    <scope>NUCLEOTIDE SEQUENCE [LARGE SCALE GENOMIC DNA]</scope>
    <source>
        <strain evidence="5">DSM 24767</strain>
    </source>
</reference>
<dbReference type="InterPro" id="IPR055736">
    <property type="entry name" value="DUF7312"/>
</dbReference>
<evidence type="ECO:0000313" key="5">
    <source>
        <dbReference type="Proteomes" id="UP000198848"/>
    </source>
</evidence>
<feature type="compositionally biased region" description="Basic and acidic residues" evidence="1">
    <location>
        <begin position="34"/>
        <end position="55"/>
    </location>
</feature>
<dbReference type="EMBL" id="FNLC01000001">
    <property type="protein sequence ID" value="SDQ54219.1"/>
    <property type="molecule type" value="Genomic_DNA"/>
</dbReference>
<dbReference type="AlphaFoldDB" id="A0A1H1BQP7"/>
<dbReference type="STRING" id="1095778.SAMN04489842_1119"/>
<keyword evidence="2" id="KW-1133">Transmembrane helix</keyword>
<evidence type="ECO:0000259" key="3">
    <source>
        <dbReference type="Pfam" id="PF23994"/>
    </source>
</evidence>
<sequence>MADEASDTNEAGDSGRERSSDPSWGSNADPSTSEDERIPMNLSRDDSADSDRSATDDESESDPYAPEPGSARVEAGDPDLENVLFVLLGAIAMLLAIAHVVSLPL</sequence>
<keyword evidence="2" id="KW-0812">Transmembrane</keyword>
<evidence type="ECO:0000313" key="4">
    <source>
        <dbReference type="EMBL" id="SDQ54219.1"/>
    </source>
</evidence>
<name>A0A1H1BQP7_NATTX</name>
<feature type="compositionally biased region" description="Polar residues" evidence="1">
    <location>
        <begin position="21"/>
        <end position="31"/>
    </location>
</feature>
<evidence type="ECO:0000256" key="2">
    <source>
        <dbReference type="SAM" id="Phobius"/>
    </source>
</evidence>
<dbReference type="Pfam" id="PF23994">
    <property type="entry name" value="DUF7312"/>
    <property type="match status" value="1"/>
</dbReference>
<dbReference type="OrthoDB" id="177893at2157"/>
<feature type="region of interest" description="Disordered" evidence="1">
    <location>
        <begin position="1"/>
        <end position="76"/>
    </location>
</feature>
<dbReference type="RefSeq" id="WP_090378502.1">
    <property type="nucleotide sequence ID" value="NZ_FNLC01000001.1"/>
</dbReference>
<proteinExistence type="predicted"/>
<gene>
    <name evidence="4" type="ORF">SAMN04489842_1119</name>
</gene>
<dbReference type="Proteomes" id="UP000198848">
    <property type="component" value="Unassembled WGS sequence"/>
</dbReference>
<accession>A0A1H1BQP7</accession>
<protein>
    <recommendedName>
        <fullName evidence="3">DUF7312 domain-containing protein</fullName>
    </recommendedName>
</protein>
<feature type="domain" description="DUF7312" evidence="3">
    <location>
        <begin position="45"/>
        <end position="99"/>
    </location>
</feature>
<organism evidence="4 5">
    <name type="scientific">Natronobacterium texcoconense</name>
    <dbReference type="NCBI Taxonomy" id="1095778"/>
    <lineage>
        <taxon>Archaea</taxon>
        <taxon>Methanobacteriati</taxon>
        <taxon>Methanobacteriota</taxon>
        <taxon>Stenosarchaea group</taxon>
        <taxon>Halobacteria</taxon>
        <taxon>Halobacteriales</taxon>
        <taxon>Natrialbaceae</taxon>
        <taxon>Natronobacterium</taxon>
    </lineage>
</organism>
<keyword evidence="2" id="KW-0472">Membrane</keyword>
<keyword evidence="5" id="KW-1185">Reference proteome</keyword>
<evidence type="ECO:0000256" key="1">
    <source>
        <dbReference type="SAM" id="MobiDB-lite"/>
    </source>
</evidence>
<feature type="transmembrane region" description="Helical" evidence="2">
    <location>
        <begin position="83"/>
        <end position="103"/>
    </location>
</feature>